<sequence>AFVCRIGTQPPAASRGPRVPARVTQRSERLLDSPGTAFGNRCDLRVGEKAKPWCSGTNALRAMLLLPEPSLKTNVPSTQEFLSQTSSDLCAKLSMSDSIPLS</sequence>
<dbReference type="AlphaFoldDB" id="Q9CVM3"/>
<dbReference type="MGI" id="MGI:1916292">
    <property type="gene designation" value="1810013D15Rik"/>
</dbReference>
<reference evidence="1" key="2">
    <citation type="journal article" date="2000" name="Genome Res.">
        <title>Normalization and subtraction of cap-trapper-selected cDNAs to prepare full-length cDNA libraries for rapid discovery of new genes.</title>
        <authorList>
            <person name="Carninci P."/>
            <person name="Shibata Y."/>
            <person name="Hayatsu N."/>
            <person name="Sugahara Y."/>
            <person name="Shibata K."/>
            <person name="Itoh M."/>
            <person name="Konno H."/>
            <person name="Okazaki Y."/>
            <person name="Muramatsu M."/>
            <person name="Hayashizaki Y."/>
        </authorList>
    </citation>
    <scope>NUCLEOTIDE SEQUENCE</scope>
    <source>
        <strain evidence="1">C57BL/6J</strain>
        <tissue evidence="1">Pancreas</tissue>
    </source>
</reference>
<reference evidence="1" key="1">
    <citation type="journal article" date="1999" name="Methods Enzymol.">
        <title>High-efficiency full-length cDNA cloning.</title>
        <authorList>
            <person name="Carninci P."/>
            <person name="Hayashizaki Y."/>
        </authorList>
    </citation>
    <scope>NUCLEOTIDE SEQUENCE</scope>
    <source>
        <strain evidence="1">C57BL/6J</strain>
        <tissue evidence="1">Pancreas</tissue>
    </source>
</reference>
<reference evidence="1" key="4">
    <citation type="submission" date="2000-07" db="EMBL/GenBank/DDBJ databases">
        <authorList>
            <person name="Adachi J."/>
            <person name="Aizawa K."/>
            <person name="Akahira S."/>
            <person name="Akimura T."/>
            <person name="Arai A."/>
            <person name="Aono H."/>
            <person name="Arakawa T."/>
            <person name="Bono H."/>
            <person name="Carninci P."/>
            <person name="Fukuda S."/>
            <person name="Fukunishi Y."/>
            <person name="Furuno M."/>
            <person name="Hanagaki T."/>
            <person name="Hara A."/>
            <person name="Hayatsu N."/>
            <person name="Hiramoto K."/>
            <person name="Hiraoka T."/>
            <person name="Hori F."/>
            <person name="Imotani K."/>
            <person name="Ishii Y."/>
            <person name="Itoh M."/>
            <person name="Izawa M."/>
            <person name="Kasukawa T."/>
            <person name="Kato H."/>
            <person name="Kawai J."/>
            <person name="Kojima Y."/>
            <person name="Konno H."/>
            <person name="Kouda M."/>
            <person name="Koya S."/>
            <person name="Kurihara C."/>
            <person name="Matsuyama T."/>
            <person name="Miyazaki A."/>
            <person name="Nishi K."/>
            <person name="Nomura K."/>
            <person name="Numazaki R."/>
            <person name="Ohno M."/>
            <person name="Okazaki Y."/>
            <person name="Okido T."/>
            <person name="Owa C."/>
            <person name="Saito H."/>
            <person name="Saito R."/>
            <person name="Sakai C."/>
            <person name="Sakai K."/>
            <person name="Sano H."/>
            <person name="Sasaki D."/>
            <person name="Shibata K."/>
            <person name="Shibata Y."/>
            <person name="Shinagawa A."/>
            <person name="Shiraki T."/>
            <person name="Sogabe Y."/>
            <person name="Suzuki H."/>
            <person name="Tagami M."/>
            <person name="Tagawa A."/>
            <person name="Takahashi F."/>
            <person name="Tanaka T."/>
            <person name="Tejima Y."/>
            <person name="Toya T."/>
            <person name="Yamamura T."/>
            <person name="Yasunishi A."/>
            <person name="Yoshida K."/>
            <person name="Yoshino M."/>
            <person name="Muramatsu M."/>
            <person name="Hayashizaki Y."/>
        </authorList>
    </citation>
    <scope>NUCLEOTIDE SEQUENCE</scope>
    <source>
        <strain evidence="1">C57BL/6J</strain>
        <tissue evidence="1">Pancreas</tissue>
    </source>
</reference>
<feature type="non-terminal residue" evidence="1">
    <location>
        <position position="1"/>
    </location>
</feature>
<dbReference type="AGR" id="MGI:1916292"/>
<name>Q9CVM3_MOUSE</name>
<proteinExistence type="evidence at transcript level"/>
<gene>
    <name evidence="2" type="primary">1810013D15Rik</name>
</gene>
<dbReference type="EMBL" id="AK007475">
    <property type="protein sequence ID" value="BAB25055.1"/>
    <property type="molecule type" value="mRNA"/>
</dbReference>
<reference evidence="1" key="6">
    <citation type="journal article" date="2002" name="Nature">
        <title>Analysis of the mouse transcriptome based on functional annotation of 60,770 full-length cDNAs.</title>
        <authorList>
            <consortium name="The FANTOM Consortium and the RIKEN Genome Exploration Research Group Phase I and II Team"/>
        </authorList>
    </citation>
    <scope>NUCLEOTIDE SEQUENCE</scope>
    <source>
        <strain evidence="1">C57BL/6J</strain>
        <tissue evidence="1">Pancreas</tissue>
    </source>
</reference>
<reference evidence="1" key="7">
    <citation type="journal article" date="2005" name="Science">
        <title>The Transcriptional Landscape of the Mammalian Genome.</title>
        <authorList>
            <consortium name="The FANTOM Consortium"/>
            <consortium name="Riken Genome Exploration Research Group and Genome Science Group (Genome Network Project Core Group)"/>
        </authorList>
    </citation>
    <scope>NUCLEOTIDE SEQUENCE</scope>
    <source>
        <strain evidence="1">C57BL/6J</strain>
        <tissue evidence="1">Pancreas</tissue>
    </source>
</reference>
<accession>Q9CVM3</accession>
<evidence type="ECO:0000313" key="1">
    <source>
        <dbReference type="EMBL" id="BAB25055.1"/>
    </source>
</evidence>
<reference evidence="1" key="3">
    <citation type="journal article" date="2000" name="Genome Res.">
        <title>RIKEN integrated sequence analysis (RISA) system--384-format sequencing pipeline with 384 multicapillary sequencer.</title>
        <authorList>
            <person name="Shibata K."/>
            <person name="Itoh M."/>
            <person name="Aizawa K."/>
            <person name="Nagaoka S."/>
            <person name="Sasaki N."/>
            <person name="Carninci P."/>
            <person name="Konno H."/>
            <person name="Akiyama J."/>
            <person name="Nishi K."/>
            <person name="Kitsunai T."/>
            <person name="Tashiro H."/>
            <person name="Itoh M."/>
            <person name="Sumi N."/>
            <person name="Ishii Y."/>
            <person name="Nakamura S."/>
            <person name="Hazama M."/>
            <person name="Nishine T."/>
            <person name="Harada A."/>
            <person name="Yamamoto R."/>
            <person name="Matsumoto H."/>
            <person name="Sakaguchi S."/>
            <person name="Ikegami T."/>
            <person name="Kashiwagi K."/>
            <person name="Fujiwake S."/>
            <person name="Inoue K."/>
            <person name="Togawa Y."/>
            <person name="Izawa M."/>
            <person name="Ohara E."/>
            <person name="Watahiki M."/>
            <person name="Yoneda Y."/>
            <person name="Ishikawa T."/>
            <person name="Ozawa K."/>
            <person name="Tanaka T."/>
            <person name="Matsuura S."/>
            <person name="Kawai J."/>
            <person name="Okazaki Y."/>
            <person name="Muramatsu M."/>
            <person name="Inoue Y."/>
            <person name="Kira A."/>
            <person name="Hayashizaki Y."/>
        </authorList>
    </citation>
    <scope>NUCLEOTIDE SEQUENCE</scope>
    <source>
        <strain evidence="1">C57BL/6J</strain>
        <tissue evidence="1">Pancreas</tissue>
    </source>
</reference>
<organism evidence="1">
    <name type="scientific">Mus musculus</name>
    <name type="common">Mouse</name>
    <dbReference type="NCBI Taxonomy" id="10090"/>
    <lineage>
        <taxon>Eukaryota</taxon>
        <taxon>Metazoa</taxon>
        <taxon>Chordata</taxon>
        <taxon>Craniata</taxon>
        <taxon>Vertebrata</taxon>
        <taxon>Euteleostomi</taxon>
        <taxon>Mammalia</taxon>
        <taxon>Eutheria</taxon>
        <taxon>Euarchontoglires</taxon>
        <taxon>Glires</taxon>
        <taxon>Rodentia</taxon>
        <taxon>Myomorpha</taxon>
        <taxon>Muroidea</taxon>
        <taxon>Muridae</taxon>
        <taxon>Murinae</taxon>
        <taxon>Mus</taxon>
        <taxon>Mus</taxon>
    </lineage>
</organism>
<reference evidence="1" key="5">
    <citation type="journal article" date="2001" name="Nature">
        <title>Functional annotation of a full-length mouse cDNA collection.</title>
        <authorList>
            <consortium name="The RIKEN Genome Exploration Research Group Phase II Team and the FANTOM Consortium"/>
        </authorList>
    </citation>
    <scope>NUCLEOTIDE SEQUENCE</scope>
    <source>
        <strain evidence="1">C57BL/6J</strain>
        <tissue evidence="1">Pancreas</tissue>
    </source>
</reference>
<protein>
    <submittedName>
        <fullName evidence="1">Uncharacterized protein</fullName>
    </submittedName>
</protein>
<reference evidence="1" key="8">
    <citation type="journal article" date="2005" name="Science">
        <title>Antisense Transcription in the Mammalian Transcriptome.</title>
        <authorList>
            <consortium name="RIKEN Genome Exploration Research Group and Genome Science Group (Genome Network Project Core Group) and the FANTOM Consortium"/>
        </authorList>
    </citation>
    <scope>NUCLEOTIDE SEQUENCE</scope>
    <source>
        <strain evidence="1">C57BL/6J</strain>
        <tissue evidence="1">Pancreas</tissue>
    </source>
</reference>
<evidence type="ECO:0000313" key="2">
    <source>
        <dbReference type="MGI" id="MGI:1916292"/>
    </source>
</evidence>